<feature type="region of interest" description="Disordered" evidence="1">
    <location>
        <begin position="1"/>
        <end position="31"/>
    </location>
</feature>
<feature type="transmembrane region" description="Helical" evidence="2">
    <location>
        <begin position="37"/>
        <end position="58"/>
    </location>
</feature>
<keyword evidence="2" id="KW-1133">Transmembrane helix</keyword>
<evidence type="ECO:0000256" key="1">
    <source>
        <dbReference type="SAM" id="MobiDB-lite"/>
    </source>
</evidence>
<name>A0A9X1Y655_9PROT</name>
<keyword evidence="4" id="KW-1185">Reference proteome</keyword>
<organism evidence="3 4">
    <name type="scientific">Roseomonas acroporae</name>
    <dbReference type="NCBI Taxonomy" id="2937791"/>
    <lineage>
        <taxon>Bacteria</taxon>
        <taxon>Pseudomonadati</taxon>
        <taxon>Pseudomonadota</taxon>
        <taxon>Alphaproteobacteria</taxon>
        <taxon>Acetobacterales</taxon>
        <taxon>Roseomonadaceae</taxon>
        <taxon>Roseomonas</taxon>
    </lineage>
</organism>
<dbReference type="RefSeq" id="WP_248665999.1">
    <property type="nucleotide sequence ID" value="NZ_JALPRX010000019.1"/>
</dbReference>
<keyword evidence="2" id="KW-0472">Membrane</keyword>
<sequence length="59" mass="6225">MGQEPPPGSTDSEFQPPLRAQRPPFKPEEGAGGTADWIAVAVAVLVFCSLIGVLYLLLS</sequence>
<comment type="caution">
    <text evidence="3">The sequence shown here is derived from an EMBL/GenBank/DDBJ whole genome shotgun (WGS) entry which is preliminary data.</text>
</comment>
<accession>A0A9X1Y655</accession>
<reference evidence="3" key="1">
    <citation type="submission" date="2022-04" db="EMBL/GenBank/DDBJ databases">
        <title>Roseomonas acroporae sp. nov., isolated from coral Acropora digitifera.</title>
        <authorList>
            <person name="Sun H."/>
        </authorList>
    </citation>
    <scope>NUCLEOTIDE SEQUENCE</scope>
    <source>
        <strain evidence="3">NAR14</strain>
    </source>
</reference>
<keyword evidence="2" id="KW-0812">Transmembrane</keyword>
<gene>
    <name evidence="3" type="ORF">M0638_05720</name>
</gene>
<dbReference type="Proteomes" id="UP001139516">
    <property type="component" value="Unassembled WGS sequence"/>
</dbReference>
<protein>
    <submittedName>
        <fullName evidence="3">Uncharacterized protein</fullName>
    </submittedName>
</protein>
<evidence type="ECO:0000313" key="4">
    <source>
        <dbReference type="Proteomes" id="UP001139516"/>
    </source>
</evidence>
<dbReference type="AlphaFoldDB" id="A0A9X1Y655"/>
<dbReference type="EMBL" id="JALPRX010000019">
    <property type="protein sequence ID" value="MCK8783878.1"/>
    <property type="molecule type" value="Genomic_DNA"/>
</dbReference>
<evidence type="ECO:0000313" key="3">
    <source>
        <dbReference type="EMBL" id="MCK8783878.1"/>
    </source>
</evidence>
<evidence type="ECO:0000256" key="2">
    <source>
        <dbReference type="SAM" id="Phobius"/>
    </source>
</evidence>
<proteinExistence type="predicted"/>